<dbReference type="PROSITE" id="PS00154">
    <property type="entry name" value="ATPASE_E1_E2"/>
    <property type="match status" value="1"/>
</dbReference>
<dbReference type="InterPro" id="IPR017969">
    <property type="entry name" value="Heavy-metal-associated_CS"/>
</dbReference>
<keyword evidence="18" id="KW-1185">Reference proteome</keyword>
<proteinExistence type="inferred from homology"/>
<dbReference type="Gene3D" id="3.30.70.100">
    <property type="match status" value="4"/>
</dbReference>
<dbReference type="FunFam" id="3.30.70.100:FF:000001">
    <property type="entry name" value="ATPase copper transporting beta"/>
    <property type="match status" value="3"/>
</dbReference>
<dbReference type="InterPro" id="IPR027256">
    <property type="entry name" value="P-typ_ATPase_IB"/>
</dbReference>
<evidence type="ECO:0000313" key="18">
    <source>
        <dbReference type="Proteomes" id="UP000053676"/>
    </source>
</evidence>
<keyword evidence="10" id="KW-1278">Translocase</keyword>
<evidence type="ECO:0000256" key="12">
    <source>
        <dbReference type="ARBA" id="ARBA00023008"/>
    </source>
</evidence>
<evidence type="ECO:0000259" key="16">
    <source>
        <dbReference type="PROSITE" id="PS50846"/>
    </source>
</evidence>
<keyword evidence="11 15" id="KW-1133">Transmembrane helix</keyword>
<dbReference type="NCBIfam" id="TIGR00003">
    <property type="entry name" value="copper ion binding protein"/>
    <property type="match status" value="3"/>
</dbReference>
<dbReference type="SUPFAM" id="SSF56784">
    <property type="entry name" value="HAD-like"/>
    <property type="match status" value="1"/>
</dbReference>
<dbReference type="CDD" id="cd00371">
    <property type="entry name" value="HMA"/>
    <property type="match status" value="3"/>
</dbReference>
<dbReference type="InterPro" id="IPR001757">
    <property type="entry name" value="P_typ_ATPase"/>
</dbReference>
<feature type="domain" description="HMA" evidence="16">
    <location>
        <begin position="271"/>
        <end position="337"/>
    </location>
</feature>
<dbReference type="PRINTS" id="PR00942">
    <property type="entry name" value="CUATPASEI"/>
</dbReference>
<dbReference type="InterPro" id="IPR023298">
    <property type="entry name" value="ATPase_P-typ_TM_dom_sf"/>
</dbReference>
<feature type="transmembrane region" description="Helical" evidence="15">
    <location>
        <begin position="1078"/>
        <end position="1099"/>
    </location>
</feature>
<gene>
    <name evidence="17" type="ORF">NECAME_05990</name>
</gene>
<dbReference type="GO" id="GO:0005524">
    <property type="term" value="F:ATP binding"/>
    <property type="evidence" value="ECO:0007669"/>
    <property type="project" value="UniProtKB-UniRule"/>
</dbReference>
<keyword evidence="5 15" id="KW-0479">Metal-binding</keyword>
<evidence type="ECO:0000256" key="3">
    <source>
        <dbReference type="ARBA" id="ARBA00022448"/>
    </source>
</evidence>
<dbReference type="GO" id="GO:0140581">
    <property type="term" value="F:P-type monovalent copper transporter activity"/>
    <property type="evidence" value="ECO:0007669"/>
    <property type="project" value="UniProtKB-EC"/>
</dbReference>
<evidence type="ECO:0000256" key="10">
    <source>
        <dbReference type="ARBA" id="ARBA00022967"/>
    </source>
</evidence>
<dbReference type="KEGG" id="nai:NECAME_05990"/>
<dbReference type="GO" id="GO:0005802">
    <property type="term" value="C:trans-Golgi network"/>
    <property type="evidence" value="ECO:0007669"/>
    <property type="project" value="UniProtKB-ARBA"/>
</dbReference>
<dbReference type="OMA" id="PNSWISG"/>
<dbReference type="PROSITE" id="PS01047">
    <property type="entry name" value="HMA_1"/>
    <property type="match status" value="3"/>
</dbReference>
<dbReference type="Pfam" id="PF00122">
    <property type="entry name" value="E1-E2_ATPase"/>
    <property type="match status" value="1"/>
</dbReference>
<keyword evidence="3" id="KW-0813">Transport</keyword>
<dbReference type="InterPro" id="IPR018303">
    <property type="entry name" value="ATPase_P-typ_P_site"/>
</dbReference>
<dbReference type="InterPro" id="IPR023214">
    <property type="entry name" value="HAD_sf"/>
</dbReference>
<sequence>MLLIPMLCGVGEDSYFLFDVARLPTPRQGSNAGSSVFPKDQLQTVVISIKGMTCHACVNNIQDTIKSRPGIHSCTVSLESEQGVVVFNPSLWTAAKVAEAIDDMGFESEVKNEEKGCLQQSGSRRRVVISIKGMVCHACVNNIQDTISQQPGVYSVVVSLEREEGVIYFDSSVLSDSQVVDAVDDMGFEAKLISAEVFLFKSLLQEVQGTYPVERQRKGKGVLESVVEPNVSKIPSSPAKDFLVRFSKPDRIDVSPKKSKIHPELAVENLEKCTLAVEGMTCASCVQYIERNIGKLKGVQSIVVALIAAKAEINYNPSLTSVEKLCAEMAALGYRATLIDSPVSAFNKIHLIIGGLNSESDANRIESHAISKTGVESCHVSLATSIATVEFTPSAVGPRDLIAVIEVIGGRYFYVASWKALRHGSTNMDVLIVLATTIAFTYSILVLIIALVLRWPSSPMTFFDVPPMLIVFISLGRMLEHKAKGKTSEALSRLMSLQAKEATLVTMDSEGRITSERAINIELVQRSDLIKIVPGAKVPVDGVVVDGKSSADESFITGESMPVVKKPGSMVIGGSVNQKGVLIVKATHVGQDSTLSQIVRLVEEAQTNKAPIQQMADRIAGYFVPCVIFLALLTLFAWIVIGYVSEKYEEMTPTSRFERVMKVAFEAAITVLAIACPCSLGLATPTAVMVGTGVGAINGILIKGGEPLETVHKVSTVIFDKTGTITEGRPRVISILTLRSPLDLPLQTLALICGSAESQSEHPIGAAITNFVKEWLGDPTWAAVSRFHVSAGSGVSCQISGVRKSVASLNVNAPALSEGEEIAISNSKVLYKQVSCMPTTRNQKDPDIFEVVVGSERMMQKFNIPVDEVTAAALALEQQKGHISVLCAVNGEIAAIISIADQIKRDAPVAVWALCRMGMRVVLLTGDNAKTAASTAKQVLSFLSFFFSFLNFSFSFWLLVGIADVFSEVLPNQKQIKIQQLQEAGERVAMVGDGVNDSPALASADVGIAIAAGSDVAIESAGIVLVRNDLIDVVGAIQLSKKTTRRIRLNFLFAIIYNAIGIPIAAGVFRPIGFMLQPWMAAAAMALSSVSVVTSSLLLKTYRKPTYGSLYSTEYKRHEKLLQSGRFEVRVHRGLDDTGVFRTSSRLSVLSSKMSSILGSTTSIISGAAKKRARQQLLDGDGSSDSDDLVV</sequence>
<dbReference type="InterPro" id="IPR059000">
    <property type="entry name" value="ATPase_P-type_domA"/>
</dbReference>
<dbReference type="FunFam" id="2.70.150.10:FF:000002">
    <property type="entry name" value="Copper-transporting ATPase 1, putative"/>
    <property type="match status" value="1"/>
</dbReference>
<dbReference type="STRING" id="51031.W2TWC8"/>
<dbReference type="InterPro" id="IPR023299">
    <property type="entry name" value="ATPase_P-typ_cyto_dom_N"/>
</dbReference>
<keyword evidence="12" id="KW-0186">Copper</keyword>
<name>W2TWC8_NECAM</name>
<feature type="domain" description="HMA" evidence="16">
    <location>
        <begin position="347"/>
        <end position="413"/>
    </location>
</feature>
<dbReference type="OrthoDB" id="432719at2759"/>
<dbReference type="EC" id="7.2.2.8" evidence="2"/>
<evidence type="ECO:0000256" key="5">
    <source>
        <dbReference type="ARBA" id="ARBA00022723"/>
    </source>
</evidence>
<evidence type="ECO:0000256" key="4">
    <source>
        <dbReference type="ARBA" id="ARBA00022692"/>
    </source>
</evidence>
<dbReference type="SUPFAM" id="SSF81653">
    <property type="entry name" value="Calcium ATPase, transduction domain A"/>
    <property type="match status" value="1"/>
</dbReference>
<organism evidence="17 18">
    <name type="scientific">Necator americanus</name>
    <name type="common">Human hookworm</name>
    <dbReference type="NCBI Taxonomy" id="51031"/>
    <lineage>
        <taxon>Eukaryota</taxon>
        <taxon>Metazoa</taxon>
        <taxon>Ecdysozoa</taxon>
        <taxon>Nematoda</taxon>
        <taxon>Chromadorea</taxon>
        <taxon>Rhabditida</taxon>
        <taxon>Rhabditina</taxon>
        <taxon>Rhabditomorpha</taxon>
        <taxon>Strongyloidea</taxon>
        <taxon>Ancylostomatidae</taxon>
        <taxon>Bunostominae</taxon>
        <taxon>Necator</taxon>
    </lineage>
</organism>
<evidence type="ECO:0000256" key="9">
    <source>
        <dbReference type="ARBA" id="ARBA00022840"/>
    </source>
</evidence>
<evidence type="ECO:0000256" key="6">
    <source>
        <dbReference type="ARBA" id="ARBA00022737"/>
    </source>
</evidence>
<dbReference type="PANTHER" id="PTHR46594">
    <property type="entry name" value="P-TYPE CATION-TRANSPORTING ATPASE"/>
    <property type="match status" value="1"/>
</dbReference>
<dbReference type="SUPFAM" id="SSF81665">
    <property type="entry name" value="Calcium ATPase, transmembrane domain M"/>
    <property type="match status" value="1"/>
</dbReference>
<dbReference type="InterPro" id="IPR044492">
    <property type="entry name" value="P_typ_ATPase_HD_dom"/>
</dbReference>
<dbReference type="InterPro" id="IPR006121">
    <property type="entry name" value="HMA_dom"/>
</dbReference>
<dbReference type="EMBL" id="KI657565">
    <property type="protein sequence ID" value="ETN86375.1"/>
    <property type="molecule type" value="Genomic_DNA"/>
</dbReference>
<dbReference type="SUPFAM" id="SSF55008">
    <property type="entry name" value="HMA, heavy metal-associated domain"/>
    <property type="match status" value="4"/>
</dbReference>
<dbReference type="GO" id="GO:0016887">
    <property type="term" value="F:ATP hydrolysis activity"/>
    <property type="evidence" value="ECO:0007669"/>
    <property type="project" value="InterPro"/>
</dbReference>
<dbReference type="AlphaFoldDB" id="W2TWC8"/>
<keyword evidence="13" id="KW-0406">Ion transport</keyword>
<dbReference type="NCBIfam" id="TIGR01525">
    <property type="entry name" value="ATPase-IB_hvy"/>
    <property type="match status" value="1"/>
</dbReference>
<dbReference type="InterPro" id="IPR036412">
    <property type="entry name" value="HAD-like_sf"/>
</dbReference>
<dbReference type="NCBIfam" id="TIGR01494">
    <property type="entry name" value="ATPase_P-type"/>
    <property type="match status" value="2"/>
</dbReference>
<evidence type="ECO:0000256" key="13">
    <source>
        <dbReference type="ARBA" id="ARBA00023065"/>
    </source>
</evidence>
<feature type="domain" description="HMA" evidence="16">
    <location>
        <begin position="125"/>
        <end position="191"/>
    </location>
</feature>
<keyword evidence="14 15" id="KW-0472">Membrane</keyword>
<dbReference type="GO" id="GO:0016020">
    <property type="term" value="C:membrane"/>
    <property type="evidence" value="ECO:0007669"/>
    <property type="project" value="UniProtKB-SubCell"/>
</dbReference>
<dbReference type="Gene3D" id="2.70.150.10">
    <property type="entry name" value="Calcium-transporting ATPase, cytoplasmic transduction domain A"/>
    <property type="match status" value="1"/>
</dbReference>
<feature type="transmembrane region" description="Helical" evidence="15">
    <location>
        <begin position="619"/>
        <end position="643"/>
    </location>
</feature>
<accession>W2TWC8</accession>
<feature type="transmembrane region" description="Helical" evidence="15">
    <location>
        <begin position="430"/>
        <end position="453"/>
    </location>
</feature>
<dbReference type="PRINTS" id="PR00943">
    <property type="entry name" value="CUATPASE"/>
</dbReference>
<dbReference type="CDD" id="cd02094">
    <property type="entry name" value="P-type_ATPase_Cu-like"/>
    <property type="match status" value="1"/>
</dbReference>
<dbReference type="Gene3D" id="3.40.1110.10">
    <property type="entry name" value="Calcium-transporting ATPase, cytoplasmic domain N"/>
    <property type="match status" value="1"/>
</dbReference>
<keyword evidence="9 15" id="KW-0067">ATP-binding</keyword>
<keyword evidence="7 15" id="KW-0547">Nucleotide-binding</keyword>
<evidence type="ECO:0000313" key="17">
    <source>
        <dbReference type="EMBL" id="ETN86375.1"/>
    </source>
</evidence>
<evidence type="ECO:0000256" key="2">
    <source>
        <dbReference type="ARBA" id="ARBA00012517"/>
    </source>
</evidence>
<evidence type="ECO:0000256" key="11">
    <source>
        <dbReference type="ARBA" id="ARBA00022989"/>
    </source>
</evidence>
<reference evidence="18" key="1">
    <citation type="journal article" date="2014" name="Nat. Genet.">
        <title>Genome of the human hookworm Necator americanus.</title>
        <authorList>
            <person name="Tang Y.T."/>
            <person name="Gao X."/>
            <person name="Rosa B.A."/>
            <person name="Abubucker S."/>
            <person name="Hallsworth-Pepin K."/>
            <person name="Martin J."/>
            <person name="Tyagi R."/>
            <person name="Heizer E."/>
            <person name="Zhang X."/>
            <person name="Bhonagiri-Palsikar V."/>
            <person name="Minx P."/>
            <person name="Warren W.C."/>
            <person name="Wang Q."/>
            <person name="Zhan B."/>
            <person name="Hotez P.J."/>
            <person name="Sternberg P.W."/>
            <person name="Dougall A."/>
            <person name="Gaze S.T."/>
            <person name="Mulvenna J."/>
            <person name="Sotillo J."/>
            <person name="Ranganathan S."/>
            <person name="Rabelo E.M."/>
            <person name="Wilson R.K."/>
            <person name="Felgner P.L."/>
            <person name="Bethony J."/>
            <person name="Hawdon J.M."/>
            <person name="Gasser R.B."/>
            <person name="Loukas A."/>
            <person name="Mitreva M."/>
        </authorList>
    </citation>
    <scope>NUCLEOTIDE SEQUENCE [LARGE SCALE GENOMIC DNA]</scope>
</reference>
<dbReference type="InterPro" id="IPR008250">
    <property type="entry name" value="ATPase_P-typ_transduc_dom_A_sf"/>
</dbReference>
<evidence type="ECO:0000256" key="7">
    <source>
        <dbReference type="ARBA" id="ARBA00022741"/>
    </source>
</evidence>
<dbReference type="SFLD" id="SFLDG00002">
    <property type="entry name" value="C1.7:_P-type_atpase_like"/>
    <property type="match status" value="1"/>
</dbReference>
<dbReference type="InterPro" id="IPR006122">
    <property type="entry name" value="HMA_Cu_ion-bd"/>
</dbReference>
<dbReference type="PRINTS" id="PR00119">
    <property type="entry name" value="CATATPASE"/>
</dbReference>
<dbReference type="Proteomes" id="UP000053676">
    <property type="component" value="Unassembled WGS sequence"/>
</dbReference>
<feature type="transmembrane region" description="Helical" evidence="15">
    <location>
        <begin position="1047"/>
        <end position="1066"/>
    </location>
</feature>
<keyword evidence="8" id="KW-0187">Copper transport</keyword>
<dbReference type="Pfam" id="PF00702">
    <property type="entry name" value="Hydrolase"/>
    <property type="match status" value="1"/>
</dbReference>
<dbReference type="PROSITE" id="PS50846">
    <property type="entry name" value="HMA_2"/>
    <property type="match status" value="4"/>
</dbReference>
<evidence type="ECO:0000256" key="8">
    <source>
        <dbReference type="ARBA" id="ARBA00022796"/>
    </source>
</evidence>
<feature type="transmembrane region" description="Helical" evidence="15">
    <location>
        <begin position="663"/>
        <end position="683"/>
    </location>
</feature>
<feature type="transmembrane region" description="Helical" evidence="15">
    <location>
        <begin position="939"/>
        <end position="960"/>
    </location>
</feature>
<evidence type="ECO:0000256" key="14">
    <source>
        <dbReference type="ARBA" id="ARBA00023136"/>
    </source>
</evidence>
<dbReference type="SFLD" id="SFLDS00003">
    <property type="entry name" value="Haloacid_Dehalogenase"/>
    <property type="match status" value="1"/>
</dbReference>
<dbReference type="GO" id="GO:0005507">
    <property type="term" value="F:copper ion binding"/>
    <property type="evidence" value="ECO:0007669"/>
    <property type="project" value="InterPro"/>
</dbReference>
<keyword evidence="4 15" id="KW-0812">Transmembrane</keyword>
<comment type="subcellular location">
    <subcellularLocation>
        <location evidence="1">Golgi apparatus</location>
        <location evidence="1">trans-Golgi network membrane</location>
        <topology evidence="1">Multi-pass membrane protein</topology>
    </subcellularLocation>
    <subcellularLocation>
        <location evidence="15">Membrane</location>
    </subcellularLocation>
</comment>
<dbReference type="Gene3D" id="3.40.50.1000">
    <property type="entry name" value="HAD superfamily/HAD-like"/>
    <property type="match status" value="1"/>
</dbReference>
<keyword evidence="6" id="KW-0677">Repeat</keyword>
<evidence type="ECO:0000256" key="1">
    <source>
        <dbReference type="ARBA" id="ARBA00004166"/>
    </source>
</evidence>
<dbReference type="SFLD" id="SFLDF00027">
    <property type="entry name" value="p-type_atpase"/>
    <property type="match status" value="1"/>
</dbReference>
<comment type="similarity">
    <text evidence="15">Belongs to the cation transport ATPase (P-type) (TC 3.A.3) family. Type IB subfamily.</text>
</comment>
<protein>
    <recommendedName>
        <fullName evidence="2">P-type Cu(+) transporter</fullName>
        <ecNumber evidence="2">7.2.2.8</ecNumber>
    </recommendedName>
</protein>
<feature type="domain" description="HMA" evidence="16">
    <location>
        <begin position="43"/>
        <end position="109"/>
    </location>
</feature>
<dbReference type="Pfam" id="PF00403">
    <property type="entry name" value="HMA"/>
    <property type="match status" value="3"/>
</dbReference>
<dbReference type="PANTHER" id="PTHR46594:SF4">
    <property type="entry name" value="P-TYPE CATION-TRANSPORTING ATPASE"/>
    <property type="match status" value="1"/>
</dbReference>
<dbReference type="InterPro" id="IPR036163">
    <property type="entry name" value="HMA_dom_sf"/>
</dbReference>
<evidence type="ECO:0000256" key="15">
    <source>
        <dbReference type="RuleBase" id="RU362081"/>
    </source>
</evidence>
<feature type="transmembrane region" description="Helical" evidence="15">
    <location>
        <begin position="1006"/>
        <end position="1026"/>
    </location>
</feature>